<reference evidence="15" key="2">
    <citation type="submission" date="2021-01" db="EMBL/GenBank/DDBJ databases">
        <authorList>
            <person name="Schikora-Tamarit M.A."/>
        </authorList>
    </citation>
    <scope>NUCLEOTIDE SEQUENCE</scope>
    <source>
        <strain evidence="15">CBS2887</strain>
    </source>
</reference>
<protein>
    <recommendedName>
        <fullName evidence="3">Protein CASP</fullName>
    </recommendedName>
</protein>
<evidence type="ECO:0000256" key="6">
    <source>
        <dbReference type="ARBA" id="ARBA00022989"/>
    </source>
</evidence>
<name>A0A9P8TM64_WICPI</name>
<keyword evidence="16" id="KW-1185">Reference proteome</keyword>
<evidence type="ECO:0000256" key="2">
    <source>
        <dbReference type="ARBA" id="ARBA00006415"/>
    </source>
</evidence>
<feature type="domain" description="Cux N-terminal" evidence="14">
    <location>
        <begin position="21"/>
        <end position="132"/>
    </location>
</feature>
<evidence type="ECO:0000256" key="1">
    <source>
        <dbReference type="ARBA" id="ARBA00004409"/>
    </source>
</evidence>
<comment type="caution">
    <text evidence="15">The sequence shown here is derived from an EMBL/GenBank/DDBJ whole genome shotgun (WGS) entry which is preliminary data.</text>
</comment>
<evidence type="ECO:0000256" key="7">
    <source>
        <dbReference type="ARBA" id="ARBA00023034"/>
    </source>
</evidence>
<dbReference type="GO" id="GO:0006891">
    <property type="term" value="P:intra-Golgi vesicle-mediated transport"/>
    <property type="evidence" value="ECO:0007669"/>
    <property type="project" value="InterPro"/>
</dbReference>
<dbReference type="PANTHER" id="PTHR14043">
    <property type="entry name" value="CCAAT DISPLACEMENT PROTEIN-RELATED"/>
    <property type="match status" value="1"/>
</dbReference>
<feature type="compositionally biased region" description="Acidic residues" evidence="11">
    <location>
        <begin position="396"/>
        <end position="406"/>
    </location>
</feature>
<feature type="transmembrane region" description="Helical" evidence="12">
    <location>
        <begin position="674"/>
        <end position="695"/>
    </location>
</feature>
<reference evidence="15" key="1">
    <citation type="journal article" date="2021" name="Open Biol.">
        <title>Shared evolutionary footprints suggest mitochondrial oxidative damage underlies multiple complex I losses in fungi.</title>
        <authorList>
            <person name="Schikora-Tamarit M.A."/>
            <person name="Marcet-Houben M."/>
            <person name="Nosek J."/>
            <person name="Gabaldon T."/>
        </authorList>
    </citation>
    <scope>NUCLEOTIDE SEQUENCE</scope>
    <source>
        <strain evidence="15">CBS2887</strain>
    </source>
</reference>
<gene>
    <name evidence="15" type="ORF">WICPIJ_005046</name>
</gene>
<comment type="subcellular location">
    <subcellularLocation>
        <location evidence="1">Golgi apparatus membrane</location>
        <topology evidence="1">Single-pass type IV membrane protein</topology>
    </subcellularLocation>
</comment>
<dbReference type="PANTHER" id="PTHR14043:SF2">
    <property type="entry name" value="HOMEOBOX PROTEIN CUT"/>
    <property type="match status" value="1"/>
</dbReference>
<keyword evidence="4" id="KW-0813">Transport</keyword>
<evidence type="ECO:0000259" key="13">
    <source>
        <dbReference type="Pfam" id="PF08172"/>
    </source>
</evidence>
<dbReference type="Pfam" id="PF25398">
    <property type="entry name" value="CUX1_N"/>
    <property type="match status" value="1"/>
</dbReference>
<keyword evidence="8 10" id="KW-0175">Coiled coil</keyword>
<evidence type="ECO:0000256" key="11">
    <source>
        <dbReference type="SAM" id="MobiDB-lite"/>
    </source>
</evidence>
<dbReference type="Proteomes" id="UP000774326">
    <property type="component" value="Unassembled WGS sequence"/>
</dbReference>
<feature type="region of interest" description="Disordered" evidence="11">
    <location>
        <begin position="241"/>
        <end position="264"/>
    </location>
</feature>
<evidence type="ECO:0000256" key="9">
    <source>
        <dbReference type="ARBA" id="ARBA00023136"/>
    </source>
</evidence>
<comment type="similarity">
    <text evidence="2">Belongs to the CASP family.</text>
</comment>
<keyword evidence="5 12" id="KW-0812">Transmembrane</keyword>
<evidence type="ECO:0000256" key="4">
    <source>
        <dbReference type="ARBA" id="ARBA00022448"/>
    </source>
</evidence>
<evidence type="ECO:0000256" key="5">
    <source>
        <dbReference type="ARBA" id="ARBA00022692"/>
    </source>
</evidence>
<dbReference type="OrthoDB" id="10257567at2759"/>
<dbReference type="GO" id="GO:0000139">
    <property type="term" value="C:Golgi membrane"/>
    <property type="evidence" value="ECO:0007669"/>
    <property type="project" value="UniProtKB-SubCell"/>
</dbReference>
<keyword evidence="6 12" id="KW-1133">Transmembrane helix</keyword>
<feature type="coiled-coil region" evidence="10">
    <location>
        <begin position="441"/>
        <end position="489"/>
    </location>
</feature>
<organism evidence="15 16">
    <name type="scientific">Wickerhamomyces pijperi</name>
    <name type="common">Yeast</name>
    <name type="synonym">Pichia pijperi</name>
    <dbReference type="NCBI Taxonomy" id="599730"/>
    <lineage>
        <taxon>Eukaryota</taxon>
        <taxon>Fungi</taxon>
        <taxon>Dikarya</taxon>
        <taxon>Ascomycota</taxon>
        <taxon>Saccharomycotina</taxon>
        <taxon>Saccharomycetes</taxon>
        <taxon>Phaffomycetales</taxon>
        <taxon>Wickerhamomycetaceae</taxon>
        <taxon>Wickerhamomyces</taxon>
    </lineage>
</organism>
<evidence type="ECO:0000256" key="12">
    <source>
        <dbReference type="SAM" id="Phobius"/>
    </source>
</evidence>
<feature type="coiled-coil region" evidence="10">
    <location>
        <begin position="553"/>
        <end position="594"/>
    </location>
</feature>
<dbReference type="Pfam" id="PF08172">
    <property type="entry name" value="CASP_C"/>
    <property type="match status" value="1"/>
</dbReference>
<dbReference type="InterPro" id="IPR057476">
    <property type="entry name" value="Cux_N"/>
</dbReference>
<sequence length="722" mass="81658">MPDNESAAINAEDQLNAAGKSTSSFEKALHSWTEVSLPILQQQLDDKGILLNETQTKSLESRKGLATKTKEFRKLDDDLKLKEFKSLLKLYQQEVDSLTERAKQAESSFFDVYRSIGELPDPKPLLEASLDSVIVSQEIDELRSKNNSLQEELLKFADYDQLKAKLLRLEQKSSETLNNRLKMKEDELNAVFQEKESNWLEKEENFNQKTRDYERRIQELLTQQKIDQIKLKNQRMALGVDEADEEEENAALSQQAAEAEGEYDPKISAKLEQVQKDFEYQRSLNNKLEKRNETLIKELSLAKSDNLQNETKLAKELKLNELESENATLVATLDHIKLSSESKAKKSQLVISNLQRDVKSLTGEISSLQNKLVKYKDYEDIKQELNTLRQISFGTGEDEDASDDEDTKVQETLSGQTDSGSAGAGSGSGNEKLDEILINRNKKLTQEIIDFRLKCEELTTQVTTLQQECHKSKEDVAKLSELNNKLETDLSHFQSAATSHPRFDSMSMVSGVGKFNNNNSNSNRAASIISVDEGEQSSGNNLSSVLPIVTAQRDRFRSRNLELETQLKTQQQKMKDLEGKIKKLNKDNAELFERTRYLSSFNKGSVNRHGAGAGIMDADLERNSQYEQNYEDSLNPLTKFREREQERISSKLSPLERIFLGFARAILANKTSRLLFLGYCVGLHCLVMLMSFYVMGLHGSLTPDVGLVEKTASMGGNLGTRP</sequence>
<feature type="region of interest" description="Disordered" evidence="11">
    <location>
        <begin position="392"/>
        <end position="431"/>
    </location>
</feature>
<keyword evidence="9 12" id="KW-0472">Membrane</keyword>
<feature type="coiled-coil region" evidence="10">
    <location>
        <begin position="81"/>
        <end position="108"/>
    </location>
</feature>
<evidence type="ECO:0000313" key="16">
    <source>
        <dbReference type="Proteomes" id="UP000774326"/>
    </source>
</evidence>
<proteinExistence type="inferred from homology"/>
<dbReference type="AlphaFoldDB" id="A0A9P8TM64"/>
<evidence type="ECO:0000256" key="8">
    <source>
        <dbReference type="ARBA" id="ARBA00023054"/>
    </source>
</evidence>
<dbReference type="EMBL" id="JAEUBG010002836">
    <property type="protein sequence ID" value="KAH3683971.1"/>
    <property type="molecule type" value="Genomic_DNA"/>
</dbReference>
<evidence type="ECO:0000259" key="14">
    <source>
        <dbReference type="Pfam" id="PF25398"/>
    </source>
</evidence>
<dbReference type="InterPro" id="IPR012955">
    <property type="entry name" value="CASP_C"/>
</dbReference>
<keyword evidence="7" id="KW-0333">Golgi apparatus</keyword>
<feature type="domain" description="CASP C-terminal" evidence="13">
    <location>
        <begin position="464"/>
        <end position="696"/>
    </location>
</feature>
<accession>A0A9P8TM64</accession>
<evidence type="ECO:0000256" key="3">
    <source>
        <dbReference type="ARBA" id="ARBA00018691"/>
    </source>
</evidence>
<evidence type="ECO:0000256" key="10">
    <source>
        <dbReference type="SAM" id="Coils"/>
    </source>
</evidence>
<evidence type="ECO:0000313" key="15">
    <source>
        <dbReference type="EMBL" id="KAH3683971.1"/>
    </source>
</evidence>